<gene>
    <name evidence="2" type="ORF">SEMRO_82_G043960.1</name>
</gene>
<evidence type="ECO:0000313" key="3">
    <source>
        <dbReference type="Proteomes" id="UP001153069"/>
    </source>
</evidence>
<keyword evidence="1" id="KW-0812">Transmembrane</keyword>
<accession>A0A9N8DGR6</accession>
<feature type="transmembrane region" description="Helical" evidence="1">
    <location>
        <begin position="100"/>
        <end position="124"/>
    </location>
</feature>
<evidence type="ECO:0000256" key="1">
    <source>
        <dbReference type="SAM" id="Phobius"/>
    </source>
</evidence>
<keyword evidence="1" id="KW-0472">Membrane</keyword>
<reference evidence="2" key="1">
    <citation type="submission" date="2020-06" db="EMBL/GenBank/DDBJ databases">
        <authorList>
            <consortium name="Plant Systems Biology data submission"/>
        </authorList>
    </citation>
    <scope>NUCLEOTIDE SEQUENCE</scope>
    <source>
        <strain evidence="2">D6</strain>
    </source>
</reference>
<name>A0A9N8DGR6_9STRA</name>
<protein>
    <submittedName>
        <fullName evidence="2">Uncharacterized protein</fullName>
    </submittedName>
</protein>
<feature type="transmembrane region" description="Helical" evidence="1">
    <location>
        <begin position="151"/>
        <end position="170"/>
    </location>
</feature>
<keyword evidence="1" id="KW-1133">Transmembrane helix</keyword>
<evidence type="ECO:0000313" key="2">
    <source>
        <dbReference type="EMBL" id="CAB9500371.1"/>
    </source>
</evidence>
<comment type="caution">
    <text evidence="2">The sequence shown here is derived from an EMBL/GenBank/DDBJ whole genome shotgun (WGS) entry which is preliminary data.</text>
</comment>
<proteinExistence type="predicted"/>
<dbReference type="AlphaFoldDB" id="A0A9N8DGR6"/>
<keyword evidence="3" id="KW-1185">Reference proteome</keyword>
<dbReference type="OrthoDB" id="43775at2759"/>
<dbReference type="Proteomes" id="UP001153069">
    <property type="component" value="Unassembled WGS sequence"/>
</dbReference>
<feature type="transmembrane region" description="Helical" evidence="1">
    <location>
        <begin position="176"/>
        <end position="194"/>
    </location>
</feature>
<sequence>MIFRRPFYSSSEIISKSGDDSGVTQEDLEEEDFLLAEVKVKSLNHERDYFRQETRMQAWDSYVLVSVLCTSISYNALQSFRLDPIHQGVYIYETVVESLIRLTAGLSVVCGIYATMVFTLGILYGKTALGMERDAQYDDFLEQTLDVRRKAFMSFSFALGFFSLLSVVVVSEKLPLVLHLPVGAFLIGALIVGYQDWKILVDSAAPIYRDD</sequence>
<dbReference type="EMBL" id="CAICTM010000081">
    <property type="protein sequence ID" value="CAB9500371.1"/>
    <property type="molecule type" value="Genomic_DNA"/>
</dbReference>
<organism evidence="2 3">
    <name type="scientific">Seminavis robusta</name>
    <dbReference type="NCBI Taxonomy" id="568900"/>
    <lineage>
        <taxon>Eukaryota</taxon>
        <taxon>Sar</taxon>
        <taxon>Stramenopiles</taxon>
        <taxon>Ochrophyta</taxon>
        <taxon>Bacillariophyta</taxon>
        <taxon>Bacillariophyceae</taxon>
        <taxon>Bacillariophycidae</taxon>
        <taxon>Naviculales</taxon>
        <taxon>Naviculaceae</taxon>
        <taxon>Seminavis</taxon>
    </lineage>
</organism>